<dbReference type="InParanoid" id="B7PVJ2"/>
<organism>
    <name type="scientific">Ixodes scapularis</name>
    <name type="common">Black-legged tick</name>
    <name type="synonym">Deer tick</name>
    <dbReference type="NCBI Taxonomy" id="6945"/>
    <lineage>
        <taxon>Eukaryota</taxon>
        <taxon>Metazoa</taxon>
        <taxon>Ecdysozoa</taxon>
        <taxon>Arthropoda</taxon>
        <taxon>Chelicerata</taxon>
        <taxon>Arachnida</taxon>
        <taxon>Acari</taxon>
        <taxon>Parasitiformes</taxon>
        <taxon>Ixodida</taxon>
        <taxon>Ixodoidea</taxon>
        <taxon>Ixodidae</taxon>
        <taxon>Ixodinae</taxon>
        <taxon>Ixodes</taxon>
    </lineage>
</organism>
<evidence type="ECO:0000313" key="3">
    <source>
        <dbReference type="EnsemblMetazoa" id="ISCW006905-PA"/>
    </source>
</evidence>
<dbReference type="PaxDb" id="6945-B7PVJ2"/>
<evidence type="ECO:0000313" key="2">
    <source>
        <dbReference type="EMBL" id="EEC10614.1"/>
    </source>
</evidence>
<evidence type="ECO:0000313" key="4">
    <source>
        <dbReference type="Proteomes" id="UP000001555"/>
    </source>
</evidence>
<name>B7PVJ2_IXOSC</name>
<dbReference type="EnsemblMetazoa" id="ISCW006905-RA">
    <property type="protein sequence ID" value="ISCW006905-PA"/>
    <property type="gene ID" value="ISCW006905"/>
</dbReference>
<feature type="region of interest" description="Disordered" evidence="1">
    <location>
        <begin position="1"/>
        <end position="66"/>
    </location>
</feature>
<reference evidence="2 4" key="1">
    <citation type="submission" date="2008-03" db="EMBL/GenBank/DDBJ databases">
        <title>Annotation of Ixodes scapularis.</title>
        <authorList>
            <consortium name="Ixodes scapularis Genome Project Consortium"/>
            <person name="Caler E."/>
            <person name="Hannick L.I."/>
            <person name="Bidwell S."/>
            <person name="Joardar V."/>
            <person name="Thiagarajan M."/>
            <person name="Amedeo P."/>
            <person name="Galinsky K.J."/>
            <person name="Schobel S."/>
            <person name="Inman J."/>
            <person name="Hostetler J."/>
            <person name="Miller J."/>
            <person name="Hammond M."/>
            <person name="Megy K."/>
            <person name="Lawson D."/>
            <person name="Kodira C."/>
            <person name="Sutton G."/>
            <person name="Meyer J."/>
            <person name="Hill C.A."/>
            <person name="Birren B."/>
            <person name="Nene V."/>
            <person name="Collins F."/>
            <person name="Alarcon-Chaidez F."/>
            <person name="Wikel S."/>
            <person name="Strausberg R."/>
        </authorList>
    </citation>
    <scope>NUCLEOTIDE SEQUENCE [LARGE SCALE GENOMIC DNA]</scope>
    <source>
        <strain evidence="4">Wikel</strain>
        <strain evidence="2">Wikel colony</strain>
    </source>
</reference>
<dbReference type="VEuPathDB" id="VectorBase:ISCI006905"/>
<reference evidence="3" key="2">
    <citation type="submission" date="2020-05" db="UniProtKB">
        <authorList>
            <consortium name="EnsemblMetazoa"/>
        </authorList>
    </citation>
    <scope>IDENTIFICATION</scope>
    <source>
        <strain evidence="3">wikel</strain>
    </source>
</reference>
<keyword evidence="4" id="KW-1185">Reference proteome</keyword>
<evidence type="ECO:0000256" key="1">
    <source>
        <dbReference type="SAM" id="MobiDB-lite"/>
    </source>
</evidence>
<feature type="compositionally biased region" description="Basic residues" evidence="1">
    <location>
        <begin position="8"/>
        <end position="17"/>
    </location>
</feature>
<dbReference type="HOGENOM" id="CLU_2833987_0_0_1"/>
<dbReference type="EMBL" id="DS800129">
    <property type="protein sequence ID" value="EEC10614.1"/>
    <property type="molecule type" value="Genomic_DNA"/>
</dbReference>
<dbReference type="VEuPathDB" id="VectorBase:ISCW006905"/>
<gene>
    <name evidence="2" type="ORF">IscW_ISCW006905</name>
</gene>
<accession>B7PVJ2</accession>
<protein>
    <submittedName>
        <fullName evidence="2 3">Uncharacterized protein</fullName>
    </submittedName>
</protein>
<sequence length="66" mass="7380">MPASSFWKRAKRTKAGRLRAESASTRAESNNPIEAGRHHALDALSHTRLRRKSNNSSHKVKSAELD</sequence>
<dbReference type="EMBL" id="ABJB010445884">
    <property type="status" value="NOT_ANNOTATED_CDS"/>
    <property type="molecule type" value="Genomic_DNA"/>
</dbReference>
<dbReference type="AlphaFoldDB" id="B7PVJ2"/>
<proteinExistence type="predicted"/>
<feature type="compositionally biased region" description="Polar residues" evidence="1">
    <location>
        <begin position="22"/>
        <end position="32"/>
    </location>
</feature>
<dbReference type="Proteomes" id="UP000001555">
    <property type="component" value="Unassembled WGS sequence"/>
</dbReference>
<dbReference type="EMBL" id="ABJB010751000">
    <property type="status" value="NOT_ANNOTATED_CDS"/>
    <property type="molecule type" value="Genomic_DNA"/>
</dbReference>